<organism evidence="1 2">
    <name type="scientific">[Mycoplasma] falconis</name>
    <dbReference type="NCBI Taxonomy" id="92403"/>
    <lineage>
        <taxon>Bacteria</taxon>
        <taxon>Bacillati</taxon>
        <taxon>Mycoplasmatota</taxon>
        <taxon>Mycoplasmoidales</taxon>
        <taxon>Metamycoplasmataceae</taxon>
        <taxon>Metamycoplasma</taxon>
    </lineage>
</organism>
<dbReference type="EMBL" id="VFSS01000012">
    <property type="protein sequence ID" value="TPE56769.1"/>
    <property type="molecule type" value="Genomic_DNA"/>
</dbReference>
<gene>
    <name evidence="1" type="ORF">FJO69_02780</name>
</gene>
<dbReference type="AlphaFoldDB" id="A0A501X8M3"/>
<accession>A0A501X8M3</accession>
<feature type="non-terminal residue" evidence="1">
    <location>
        <position position="94"/>
    </location>
</feature>
<evidence type="ECO:0000313" key="2">
    <source>
        <dbReference type="Proteomes" id="UP000319776"/>
    </source>
</evidence>
<evidence type="ECO:0000313" key="1">
    <source>
        <dbReference type="EMBL" id="TPE56769.1"/>
    </source>
</evidence>
<comment type="caution">
    <text evidence="1">The sequence shown here is derived from an EMBL/GenBank/DDBJ whole genome shotgun (WGS) entry which is preliminary data.</text>
</comment>
<reference evidence="1 2" key="1">
    <citation type="submission" date="2019-06" db="EMBL/GenBank/DDBJ databases">
        <title>Mycoplasma falconis type strain whole genome sequence.</title>
        <authorList>
            <person name="Spergser J."/>
        </authorList>
    </citation>
    <scope>NUCLEOTIDE SEQUENCE [LARGE SCALE GENOMIC DNA]</scope>
    <source>
        <strain evidence="1 2">ATCC 51372</strain>
    </source>
</reference>
<proteinExistence type="predicted"/>
<evidence type="ECO:0008006" key="3">
    <source>
        <dbReference type="Google" id="ProtNLM"/>
    </source>
</evidence>
<name>A0A501X8M3_9BACT</name>
<keyword evidence="2" id="KW-1185">Reference proteome</keyword>
<protein>
    <recommendedName>
        <fullName evidence="3">Restriction endonuclease subunit S</fullName>
    </recommendedName>
</protein>
<sequence>MTPDQLKKSILNWAISGKLTKQLESDTPVEVLLKEIAKEKQKLIDEKKIKPLNPVYVYKSGTKWFEEKNGIKTDITDQIPFEIPKSWIWIKTNQ</sequence>
<dbReference type="Proteomes" id="UP000319776">
    <property type="component" value="Unassembled WGS sequence"/>
</dbReference>